<dbReference type="InterPro" id="IPR013320">
    <property type="entry name" value="ConA-like_dom_sf"/>
</dbReference>
<dbReference type="Pfam" id="PF17851">
    <property type="entry name" value="GH43_C2"/>
    <property type="match status" value="1"/>
</dbReference>
<feature type="region of interest" description="Disordered" evidence="7">
    <location>
        <begin position="297"/>
        <end position="316"/>
    </location>
</feature>
<dbReference type="SUPFAM" id="SSF49899">
    <property type="entry name" value="Concanavalin A-like lectins/glucanases"/>
    <property type="match status" value="1"/>
</dbReference>
<dbReference type="InterPro" id="IPR023296">
    <property type="entry name" value="Glyco_hydro_beta-prop_sf"/>
</dbReference>
<evidence type="ECO:0000259" key="8">
    <source>
        <dbReference type="Pfam" id="PF17851"/>
    </source>
</evidence>
<sequence>MIHNPILRGFCPDPSIIRVGEDYYIATSTFEWWPGVKLWHSKDLENWEQLPSPLNRLSQLNMLGDPTSGGVWAPDITYDGERFWLVFTDVKTKKGRYYNNHNYVVWAEDIRGPWSDPVYLNSTGFDPSMLHDSDGRKYVVNMRNGFKGVLVQEYDPVQQRLIGEVQNVFPGSGIGFTEGPHIYHIGGWYYCLVAEGGTGYGHCVTIARSKSIWGPYEVDPGNPMLTSDADNPEMLQKCGHADLVNTQNGEWYLVHLCARPPKGQKLCQLGRETGIQKVYWNEEGWLRLSCGGRVGQNETESPSGIAPHPMETPRERDEFDSADMPVRYSFPRLPLQENLSLTERPGWLRLYGQESLNSLHHVSLAAVRQTEYNACAETCLEFSSACPEQFAGLAYMYDAANFYLFGKSRSDEGHDVLTVVKSDWHTVTDETAPVPLPPHKRLWLRITADADTARCLYSVDGESWTDMGVLLLTELVTDEHCRGFTGAHFGMYCHDMTGKRQYADFDYFYCSCSP</sequence>
<feature type="domain" description="Beta-xylosidase C-terminal Concanavalin A-like" evidence="8">
    <location>
        <begin position="316"/>
        <end position="509"/>
    </location>
</feature>
<evidence type="ECO:0000256" key="4">
    <source>
        <dbReference type="PIRSR" id="PIRSR606710-1"/>
    </source>
</evidence>
<evidence type="ECO:0000256" key="3">
    <source>
        <dbReference type="ARBA" id="ARBA00023295"/>
    </source>
</evidence>
<dbReference type="Gene3D" id="2.115.10.20">
    <property type="entry name" value="Glycosyl hydrolase domain, family 43"/>
    <property type="match status" value="1"/>
</dbReference>
<dbReference type="Pfam" id="PF04616">
    <property type="entry name" value="Glyco_hydro_43"/>
    <property type="match status" value="1"/>
</dbReference>
<dbReference type="GO" id="GO:0005975">
    <property type="term" value="P:carbohydrate metabolic process"/>
    <property type="evidence" value="ECO:0007669"/>
    <property type="project" value="InterPro"/>
</dbReference>
<dbReference type="Proteomes" id="UP000823935">
    <property type="component" value="Unassembled WGS sequence"/>
</dbReference>
<dbReference type="PANTHER" id="PTHR42812:SF12">
    <property type="entry name" value="BETA-XYLOSIDASE-RELATED"/>
    <property type="match status" value="1"/>
</dbReference>
<dbReference type="CDD" id="cd09000">
    <property type="entry name" value="GH43_SXA-like"/>
    <property type="match status" value="1"/>
</dbReference>
<evidence type="ECO:0000313" key="10">
    <source>
        <dbReference type="Proteomes" id="UP000823935"/>
    </source>
</evidence>
<evidence type="ECO:0000256" key="6">
    <source>
        <dbReference type="RuleBase" id="RU361187"/>
    </source>
</evidence>
<dbReference type="InterPro" id="IPR006710">
    <property type="entry name" value="Glyco_hydro_43"/>
</dbReference>
<reference evidence="9" key="2">
    <citation type="journal article" date="2021" name="PeerJ">
        <title>Extensive microbial diversity within the chicken gut microbiome revealed by metagenomics and culture.</title>
        <authorList>
            <person name="Gilroy R."/>
            <person name="Ravi A."/>
            <person name="Getino M."/>
            <person name="Pursley I."/>
            <person name="Horton D.L."/>
            <person name="Alikhan N.F."/>
            <person name="Baker D."/>
            <person name="Gharbi K."/>
            <person name="Hall N."/>
            <person name="Watson M."/>
            <person name="Adriaenssens E.M."/>
            <person name="Foster-Nyarko E."/>
            <person name="Jarju S."/>
            <person name="Secka A."/>
            <person name="Antonio M."/>
            <person name="Oren A."/>
            <person name="Chaudhuri R.R."/>
            <person name="La Ragione R."/>
            <person name="Hildebrand F."/>
            <person name="Pallen M.J."/>
        </authorList>
    </citation>
    <scope>NUCLEOTIDE SEQUENCE</scope>
    <source>
        <strain evidence="9">CHK190-19873</strain>
    </source>
</reference>
<comment type="caution">
    <text evidence="9">The sequence shown here is derived from an EMBL/GenBank/DDBJ whole genome shotgun (WGS) entry which is preliminary data.</text>
</comment>
<comment type="similarity">
    <text evidence="1 6">Belongs to the glycosyl hydrolase 43 family.</text>
</comment>
<dbReference type="PANTHER" id="PTHR42812">
    <property type="entry name" value="BETA-XYLOSIDASE"/>
    <property type="match status" value="1"/>
</dbReference>
<dbReference type="SUPFAM" id="SSF75005">
    <property type="entry name" value="Arabinanase/levansucrase/invertase"/>
    <property type="match status" value="1"/>
</dbReference>
<evidence type="ECO:0000256" key="2">
    <source>
        <dbReference type="ARBA" id="ARBA00022801"/>
    </source>
</evidence>
<evidence type="ECO:0000313" key="9">
    <source>
        <dbReference type="EMBL" id="HIS30294.1"/>
    </source>
</evidence>
<keyword evidence="3 6" id="KW-0326">Glycosidase</keyword>
<proteinExistence type="inferred from homology"/>
<dbReference type="EMBL" id="DVIQ01000012">
    <property type="protein sequence ID" value="HIS30294.1"/>
    <property type="molecule type" value="Genomic_DNA"/>
</dbReference>
<feature type="active site" description="Proton acceptor" evidence="4">
    <location>
        <position position="13"/>
    </location>
</feature>
<feature type="site" description="Important for catalytic activity, responsible for pKa modulation of the active site Glu and correct orientation of both the proton donor and substrate" evidence="5">
    <location>
        <position position="126"/>
    </location>
</feature>
<protein>
    <submittedName>
        <fullName evidence="9">Glycoside hydrolase family 43 protein</fullName>
    </submittedName>
</protein>
<feature type="active site" description="Proton donor" evidence="4">
    <location>
        <position position="178"/>
    </location>
</feature>
<organism evidence="9 10">
    <name type="scientific">Candidatus Limivivens intestinipullorum</name>
    <dbReference type="NCBI Taxonomy" id="2840858"/>
    <lineage>
        <taxon>Bacteria</taxon>
        <taxon>Bacillati</taxon>
        <taxon>Bacillota</taxon>
        <taxon>Clostridia</taxon>
        <taxon>Lachnospirales</taxon>
        <taxon>Lachnospiraceae</taxon>
        <taxon>Lachnospiraceae incertae sedis</taxon>
        <taxon>Candidatus Limivivens</taxon>
    </lineage>
</organism>
<dbReference type="InterPro" id="IPR041542">
    <property type="entry name" value="GH43_C2"/>
</dbReference>
<keyword evidence="2 6" id="KW-0378">Hydrolase</keyword>
<gene>
    <name evidence="9" type="ORF">IAB44_01910</name>
</gene>
<accession>A0A9D1EQG8</accession>
<dbReference type="AlphaFoldDB" id="A0A9D1EQG8"/>
<dbReference type="Gene3D" id="2.60.120.200">
    <property type="match status" value="1"/>
</dbReference>
<reference evidence="9" key="1">
    <citation type="submission" date="2020-10" db="EMBL/GenBank/DDBJ databases">
        <authorList>
            <person name="Gilroy R."/>
        </authorList>
    </citation>
    <scope>NUCLEOTIDE SEQUENCE</scope>
    <source>
        <strain evidence="9">CHK190-19873</strain>
    </source>
</reference>
<evidence type="ECO:0000256" key="7">
    <source>
        <dbReference type="SAM" id="MobiDB-lite"/>
    </source>
</evidence>
<dbReference type="InterPro" id="IPR051795">
    <property type="entry name" value="Glycosyl_Hydrlase_43"/>
</dbReference>
<dbReference type="GO" id="GO:0004553">
    <property type="term" value="F:hydrolase activity, hydrolyzing O-glycosyl compounds"/>
    <property type="evidence" value="ECO:0007669"/>
    <property type="project" value="InterPro"/>
</dbReference>
<evidence type="ECO:0000256" key="1">
    <source>
        <dbReference type="ARBA" id="ARBA00009865"/>
    </source>
</evidence>
<evidence type="ECO:0000256" key="5">
    <source>
        <dbReference type="PIRSR" id="PIRSR606710-2"/>
    </source>
</evidence>
<name>A0A9D1EQG8_9FIRM</name>